<dbReference type="Proteomes" id="UP000019478">
    <property type="component" value="Unassembled WGS sequence"/>
</dbReference>
<comment type="caution">
    <text evidence="4">The sequence shown here is derived from an EMBL/GenBank/DDBJ whole genome shotgun (WGS) entry which is preliminary data.</text>
</comment>
<proteinExistence type="inferred from homology"/>
<evidence type="ECO:0000259" key="2">
    <source>
        <dbReference type="Pfam" id="PF00144"/>
    </source>
</evidence>
<evidence type="ECO:0000256" key="1">
    <source>
        <dbReference type="ARBA" id="ARBA00038215"/>
    </source>
</evidence>
<organism evidence="4 5">
    <name type="scientific">Capronia epimyces CBS 606.96</name>
    <dbReference type="NCBI Taxonomy" id="1182542"/>
    <lineage>
        <taxon>Eukaryota</taxon>
        <taxon>Fungi</taxon>
        <taxon>Dikarya</taxon>
        <taxon>Ascomycota</taxon>
        <taxon>Pezizomycotina</taxon>
        <taxon>Eurotiomycetes</taxon>
        <taxon>Chaetothyriomycetidae</taxon>
        <taxon>Chaetothyriales</taxon>
        <taxon>Herpotrichiellaceae</taxon>
        <taxon>Capronia</taxon>
    </lineage>
</organism>
<dbReference type="InterPro" id="IPR001466">
    <property type="entry name" value="Beta-lactam-related"/>
</dbReference>
<evidence type="ECO:0000313" key="4">
    <source>
        <dbReference type="EMBL" id="EXJ78231.1"/>
    </source>
</evidence>
<sequence length="559" mass="61458">MHSRLSLTLYSSEQVLNAITQIRTRFGAASISCGVLHHGEVIFTHGDGLANVEKGLAPDPLTIYPVASNTKAFITALCGILVDEGRLSWDEPVSNILPRFNPVHDPEIGRRATLRDLCSHGCGLAPLDNAGCGFHDQFLNPGHEGVHIASHLPVAYDFRAHWLYNNFLLGVVGDLIAAVEGKRSGEVLRDRILQPLNMTRTFSRNDEYSDDNNAAKGYAVLDSGELLPLEPPDLQDCGLQGASGYVRSCVRDMLVWAKAVMQAESAEVQGSSPEKPNPLRQMSVTRSAMRPIVNGLTGLENSYGLGWFRHMLPSTFLGSIGPNFALLPEPPVINRDGPPRLTVAHWGEFGGFLSSFYTFPDTCSAIIVLANTPVGTGDPTDLIAQTLCQELFNMRPRVKLEDFAAQAASTANLIWRALVEEWVQNRVQNTHPSPLEDLTGTYTNTGLKLTIYVTQIPPHKVGSGPNPELLTFNINRMKKQTANLRHYHYDTWTFLPDSRDDAVRKGMLNFIRLSTMLMSFVRDEKGAVTSLCWDLQGGVCEGPAPNLKELVTPVCFTKV</sequence>
<comment type="similarity">
    <text evidence="1">Belongs to the peptidase S12 family.</text>
</comment>
<evidence type="ECO:0000313" key="5">
    <source>
        <dbReference type="Proteomes" id="UP000019478"/>
    </source>
</evidence>
<dbReference type="GeneID" id="19173476"/>
<dbReference type="InterPro" id="IPR012338">
    <property type="entry name" value="Beta-lactam/transpept-like"/>
</dbReference>
<dbReference type="eggNOG" id="ENOG502SKRZ">
    <property type="taxonomic scope" value="Eukaryota"/>
</dbReference>
<reference evidence="4 5" key="1">
    <citation type="submission" date="2013-03" db="EMBL/GenBank/DDBJ databases">
        <title>The Genome Sequence of Capronia epimyces CBS 606.96.</title>
        <authorList>
            <consortium name="The Broad Institute Genomics Platform"/>
            <person name="Cuomo C."/>
            <person name="de Hoog S."/>
            <person name="Gorbushina A."/>
            <person name="Walker B."/>
            <person name="Young S.K."/>
            <person name="Zeng Q."/>
            <person name="Gargeya S."/>
            <person name="Fitzgerald M."/>
            <person name="Haas B."/>
            <person name="Abouelleil A."/>
            <person name="Allen A.W."/>
            <person name="Alvarado L."/>
            <person name="Arachchi H.M."/>
            <person name="Berlin A.M."/>
            <person name="Chapman S.B."/>
            <person name="Gainer-Dewar J."/>
            <person name="Goldberg J."/>
            <person name="Griggs A."/>
            <person name="Gujja S."/>
            <person name="Hansen M."/>
            <person name="Howarth C."/>
            <person name="Imamovic A."/>
            <person name="Ireland A."/>
            <person name="Larimer J."/>
            <person name="McCowan C."/>
            <person name="Murphy C."/>
            <person name="Pearson M."/>
            <person name="Poon T.W."/>
            <person name="Priest M."/>
            <person name="Roberts A."/>
            <person name="Saif S."/>
            <person name="Shea T."/>
            <person name="Sisk P."/>
            <person name="Sykes S."/>
            <person name="Wortman J."/>
            <person name="Nusbaum C."/>
            <person name="Birren B."/>
        </authorList>
    </citation>
    <scope>NUCLEOTIDE SEQUENCE [LARGE SCALE GENOMIC DNA]</scope>
    <source>
        <strain evidence="4 5">CBS 606.96</strain>
    </source>
</reference>
<name>W9XMN2_9EURO</name>
<dbReference type="AlphaFoldDB" id="W9XMN2"/>
<accession>W9XMN2</accession>
<dbReference type="EMBL" id="AMGY01000009">
    <property type="protein sequence ID" value="EXJ78231.1"/>
    <property type="molecule type" value="Genomic_DNA"/>
</dbReference>
<evidence type="ECO:0008006" key="6">
    <source>
        <dbReference type="Google" id="ProtNLM"/>
    </source>
</evidence>
<dbReference type="RefSeq" id="XP_007737676.1">
    <property type="nucleotide sequence ID" value="XM_007739486.1"/>
</dbReference>
<dbReference type="PANTHER" id="PTHR46825">
    <property type="entry name" value="D-ALANYL-D-ALANINE-CARBOXYPEPTIDASE/ENDOPEPTIDASE AMPH"/>
    <property type="match status" value="1"/>
</dbReference>
<gene>
    <name evidence="4" type="ORF">A1O3_09392</name>
</gene>
<dbReference type="STRING" id="1182542.W9XMN2"/>
<dbReference type="InterPro" id="IPR050491">
    <property type="entry name" value="AmpC-like"/>
</dbReference>
<dbReference type="InterPro" id="IPR021860">
    <property type="entry name" value="Peptidase_S12_Pab87-rel_C"/>
</dbReference>
<dbReference type="OrthoDB" id="5946976at2759"/>
<dbReference type="Pfam" id="PF11954">
    <property type="entry name" value="DUF3471"/>
    <property type="match status" value="1"/>
</dbReference>
<protein>
    <recommendedName>
        <fullName evidence="6">Beta-lactamase-related domain-containing protein</fullName>
    </recommendedName>
</protein>
<dbReference type="Pfam" id="PF00144">
    <property type="entry name" value="Beta-lactamase"/>
    <property type="match status" value="1"/>
</dbReference>
<dbReference type="Gene3D" id="3.40.710.10">
    <property type="entry name" value="DD-peptidase/beta-lactamase superfamily"/>
    <property type="match status" value="1"/>
</dbReference>
<dbReference type="PANTHER" id="PTHR46825:SF14">
    <property type="entry name" value="BETA-LACTAMASE-RELATED DOMAIN-CONTAINING PROTEIN"/>
    <property type="match status" value="1"/>
</dbReference>
<evidence type="ECO:0000259" key="3">
    <source>
        <dbReference type="Pfam" id="PF11954"/>
    </source>
</evidence>
<dbReference type="SUPFAM" id="SSF56601">
    <property type="entry name" value="beta-lactamase/transpeptidase-like"/>
    <property type="match status" value="1"/>
</dbReference>
<keyword evidence="5" id="KW-1185">Reference proteome</keyword>
<feature type="domain" description="Peptidase S12 Pab87-related C-terminal" evidence="3">
    <location>
        <begin position="426"/>
        <end position="534"/>
    </location>
</feature>
<feature type="domain" description="Beta-lactamase-related" evidence="2">
    <location>
        <begin position="23"/>
        <end position="380"/>
    </location>
</feature>
<dbReference type="HOGENOM" id="CLU_020027_14_2_1"/>